<comment type="caution">
    <text evidence="1">The sequence shown here is derived from an EMBL/GenBank/DDBJ whole genome shotgun (WGS) entry which is preliminary data.</text>
</comment>
<evidence type="ECO:0000313" key="1">
    <source>
        <dbReference type="EMBL" id="RLN25545.1"/>
    </source>
</evidence>
<evidence type="ECO:0000313" key="2">
    <source>
        <dbReference type="Proteomes" id="UP000275267"/>
    </source>
</evidence>
<dbReference type="EMBL" id="PQIB02000004">
    <property type="protein sequence ID" value="RLN25545.1"/>
    <property type="molecule type" value="Genomic_DNA"/>
</dbReference>
<keyword evidence="2" id="KW-1185">Reference proteome</keyword>
<reference evidence="2" key="1">
    <citation type="journal article" date="2019" name="Nat. Commun.">
        <title>The genome of broomcorn millet.</title>
        <authorList>
            <person name="Zou C."/>
            <person name="Miki D."/>
            <person name="Li D."/>
            <person name="Tang Q."/>
            <person name="Xiao L."/>
            <person name="Rajput S."/>
            <person name="Deng P."/>
            <person name="Jia W."/>
            <person name="Huang R."/>
            <person name="Zhang M."/>
            <person name="Sun Y."/>
            <person name="Hu J."/>
            <person name="Fu X."/>
            <person name="Schnable P.S."/>
            <person name="Li F."/>
            <person name="Zhang H."/>
            <person name="Feng B."/>
            <person name="Zhu X."/>
            <person name="Liu R."/>
            <person name="Schnable J.C."/>
            <person name="Zhu J.-K."/>
            <person name="Zhang H."/>
        </authorList>
    </citation>
    <scope>NUCLEOTIDE SEQUENCE [LARGE SCALE GENOMIC DNA]</scope>
</reference>
<sequence length="53" mass="5851">MCLGRQALDDVMLNRSSVSHAQLMSIIVHGDLSKDSRQERSGYHTCSAENKSS</sequence>
<gene>
    <name evidence="1" type="ORF">C2845_PM07G10410</name>
</gene>
<name>A0A3L6SU58_PANMI</name>
<proteinExistence type="predicted"/>
<dbReference type="Proteomes" id="UP000275267">
    <property type="component" value="Unassembled WGS sequence"/>
</dbReference>
<accession>A0A3L6SU58</accession>
<organism evidence="1 2">
    <name type="scientific">Panicum miliaceum</name>
    <name type="common">Proso millet</name>
    <name type="synonym">Broomcorn millet</name>
    <dbReference type="NCBI Taxonomy" id="4540"/>
    <lineage>
        <taxon>Eukaryota</taxon>
        <taxon>Viridiplantae</taxon>
        <taxon>Streptophyta</taxon>
        <taxon>Embryophyta</taxon>
        <taxon>Tracheophyta</taxon>
        <taxon>Spermatophyta</taxon>
        <taxon>Magnoliopsida</taxon>
        <taxon>Liliopsida</taxon>
        <taxon>Poales</taxon>
        <taxon>Poaceae</taxon>
        <taxon>PACMAD clade</taxon>
        <taxon>Panicoideae</taxon>
        <taxon>Panicodae</taxon>
        <taxon>Paniceae</taxon>
        <taxon>Panicinae</taxon>
        <taxon>Panicum</taxon>
        <taxon>Panicum sect. Panicum</taxon>
    </lineage>
</organism>
<protein>
    <submittedName>
        <fullName evidence="1">Uncharacterized protein</fullName>
    </submittedName>
</protein>
<dbReference type="AlphaFoldDB" id="A0A3L6SU58"/>